<dbReference type="RefSeq" id="WP_343972310.1">
    <property type="nucleotide sequence ID" value="NZ_BAAAHK010000009.1"/>
</dbReference>
<keyword evidence="3" id="KW-1185">Reference proteome</keyword>
<feature type="transmembrane region" description="Helical" evidence="1">
    <location>
        <begin position="47"/>
        <end position="69"/>
    </location>
</feature>
<comment type="caution">
    <text evidence="2">The sequence shown here is derived from an EMBL/GenBank/DDBJ whole genome shotgun (WGS) entry which is preliminary data.</text>
</comment>
<evidence type="ECO:0000313" key="2">
    <source>
        <dbReference type="EMBL" id="GAA0945950.1"/>
    </source>
</evidence>
<sequence>MNVETQFVRAMVGYALARAHTQRARGAAAKARGARRRDELGASALEWAIISAILVAAALAIGLVVRGVIDKRTGEIQNG</sequence>
<organism evidence="2 3">
    <name type="scientific">Kribbella koreensis</name>
    <dbReference type="NCBI Taxonomy" id="57909"/>
    <lineage>
        <taxon>Bacteria</taxon>
        <taxon>Bacillati</taxon>
        <taxon>Actinomycetota</taxon>
        <taxon>Actinomycetes</taxon>
        <taxon>Propionibacteriales</taxon>
        <taxon>Kribbellaceae</taxon>
        <taxon>Kribbella</taxon>
    </lineage>
</organism>
<evidence type="ECO:0000313" key="3">
    <source>
        <dbReference type="Proteomes" id="UP001500542"/>
    </source>
</evidence>
<accession>A0ABN1QQN2</accession>
<proteinExistence type="predicted"/>
<dbReference type="Proteomes" id="UP001500542">
    <property type="component" value="Unassembled WGS sequence"/>
</dbReference>
<keyword evidence="1" id="KW-0812">Transmembrane</keyword>
<keyword evidence="1" id="KW-0472">Membrane</keyword>
<reference evidence="2 3" key="1">
    <citation type="journal article" date="2019" name="Int. J. Syst. Evol. Microbiol.">
        <title>The Global Catalogue of Microorganisms (GCM) 10K type strain sequencing project: providing services to taxonomists for standard genome sequencing and annotation.</title>
        <authorList>
            <consortium name="The Broad Institute Genomics Platform"/>
            <consortium name="The Broad Institute Genome Sequencing Center for Infectious Disease"/>
            <person name="Wu L."/>
            <person name="Ma J."/>
        </authorList>
    </citation>
    <scope>NUCLEOTIDE SEQUENCE [LARGE SCALE GENOMIC DNA]</scope>
    <source>
        <strain evidence="2 3">JCM 10977</strain>
    </source>
</reference>
<evidence type="ECO:0000256" key="1">
    <source>
        <dbReference type="SAM" id="Phobius"/>
    </source>
</evidence>
<protein>
    <recommendedName>
        <fullName evidence="4">DUF4235 domain-containing protein</fullName>
    </recommendedName>
</protein>
<name>A0ABN1QQN2_9ACTN</name>
<evidence type="ECO:0008006" key="4">
    <source>
        <dbReference type="Google" id="ProtNLM"/>
    </source>
</evidence>
<gene>
    <name evidence="2" type="ORF">GCM10009554_41280</name>
</gene>
<keyword evidence="1" id="KW-1133">Transmembrane helix</keyword>
<dbReference type="EMBL" id="BAAAHK010000009">
    <property type="protein sequence ID" value="GAA0945950.1"/>
    <property type="molecule type" value="Genomic_DNA"/>
</dbReference>